<dbReference type="AlphaFoldDB" id="A0A4C1SEY4"/>
<dbReference type="OrthoDB" id="7096715at2759"/>
<evidence type="ECO:0000313" key="3">
    <source>
        <dbReference type="Proteomes" id="UP000299102"/>
    </source>
</evidence>
<dbReference type="Proteomes" id="UP000299102">
    <property type="component" value="Unassembled WGS sequence"/>
</dbReference>
<feature type="compositionally biased region" description="Polar residues" evidence="1">
    <location>
        <begin position="223"/>
        <end position="237"/>
    </location>
</feature>
<name>A0A4C1SEY4_EUMVA</name>
<organism evidence="2 3">
    <name type="scientific">Eumeta variegata</name>
    <name type="common">Bagworm moth</name>
    <name type="synonym">Eumeta japonica</name>
    <dbReference type="NCBI Taxonomy" id="151549"/>
    <lineage>
        <taxon>Eukaryota</taxon>
        <taxon>Metazoa</taxon>
        <taxon>Ecdysozoa</taxon>
        <taxon>Arthropoda</taxon>
        <taxon>Hexapoda</taxon>
        <taxon>Insecta</taxon>
        <taxon>Pterygota</taxon>
        <taxon>Neoptera</taxon>
        <taxon>Endopterygota</taxon>
        <taxon>Lepidoptera</taxon>
        <taxon>Glossata</taxon>
        <taxon>Ditrysia</taxon>
        <taxon>Tineoidea</taxon>
        <taxon>Psychidae</taxon>
        <taxon>Oiketicinae</taxon>
        <taxon>Eumeta</taxon>
    </lineage>
</organism>
<feature type="compositionally biased region" description="Low complexity" evidence="1">
    <location>
        <begin position="51"/>
        <end position="63"/>
    </location>
</feature>
<sequence>MFQIQGVFEQSLRGGDDGASSGVKTLATLAKIHKHCTGKAHANGCADHSSKNALSKSDSSASLQSRRSFKTECIIEIKDSDKNHINSPQGHNDIAFTKSFSNSTSSYEGHSDTDSETTSKIRQDIKIMDPCERLFSQNTKASLAKTAKMRYSDNASLEEMEVDNKQAFSRNSSRTSFRERKSAVVTIDEVKSDCSANDEDLANAVLFNEKKNTPTNGKIILTRRNSSGSTGKNSVNGTKPPWRGASKTGVSPETFVRSPSLRGSVRKKTNRTDGVPWKKLYELSLWRKCGVSFASVEADTDRALLRPWREFSALPEPLPDLVSHPRHLLRSETTSDL</sequence>
<dbReference type="EMBL" id="BGZK01000006">
    <property type="protein sequence ID" value="GBP00645.1"/>
    <property type="molecule type" value="Genomic_DNA"/>
</dbReference>
<evidence type="ECO:0000256" key="1">
    <source>
        <dbReference type="SAM" id="MobiDB-lite"/>
    </source>
</evidence>
<evidence type="ECO:0000313" key="2">
    <source>
        <dbReference type="EMBL" id="GBP00645.1"/>
    </source>
</evidence>
<feature type="region of interest" description="Disordered" evidence="1">
    <location>
        <begin position="41"/>
        <end position="63"/>
    </location>
</feature>
<proteinExistence type="predicted"/>
<feature type="region of interest" description="Disordered" evidence="1">
    <location>
        <begin position="219"/>
        <end position="257"/>
    </location>
</feature>
<comment type="caution">
    <text evidence="2">The sequence shown here is derived from an EMBL/GenBank/DDBJ whole genome shotgun (WGS) entry which is preliminary data.</text>
</comment>
<keyword evidence="3" id="KW-1185">Reference proteome</keyword>
<protein>
    <submittedName>
        <fullName evidence="2">Uncharacterized protein</fullName>
    </submittedName>
</protein>
<reference evidence="2 3" key="1">
    <citation type="journal article" date="2019" name="Commun. Biol.">
        <title>The bagworm genome reveals a unique fibroin gene that provides high tensile strength.</title>
        <authorList>
            <person name="Kono N."/>
            <person name="Nakamura H."/>
            <person name="Ohtoshi R."/>
            <person name="Tomita M."/>
            <person name="Numata K."/>
            <person name="Arakawa K."/>
        </authorList>
    </citation>
    <scope>NUCLEOTIDE SEQUENCE [LARGE SCALE GENOMIC DNA]</scope>
</reference>
<gene>
    <name evidence="2" type="ORF">EVAR_76914_1</name>
</gene>
<accession>A0A4C1SEY4</accession>